<dbReference type="RefSeq" id="WP_002316758.1">
    <property type="nucleotide sequence ID" value="NZ_CP068249.1"/>
</dbReference>
<protein>
    <submittedName>
        <fullName evidence="2">DNA helicase UvrA</fullName>
    </submittedName>
</protein>
<dbReference type="EMBL" id="CP069130">
    <property type="protein sequence ID" value="QRG52359.1"/>
    <property type="molecule type" value="Genomic_DNA"/>
</dbReference>
<keyword evidence="2" id="KW-0067">ATP-binding</keyword>
<evidence type="ECO:0000313" key="1">
    <source>
        <dbReference type="EMBL" id="QRG52228.1"/>
    </source>
</evidence>
<evidence type="ECO:0000313" key="2">
    <source>
        <dbReference type="EMBL" id="QRG52359.1"/>
    </source>
</evidence>
<keyword evidence="2" id="KW-0378">Hydrolase</keyword>
<dbReference type="EMBL" id="CP069129">
    <property type="protein sequence ID" value="QRG52228.1"/>
    <property type="molecule type" value="Genomic_DNA"/>
</dbReference>
<geneLocation type="plasmid" evidence="1">
    <name>pT90-6</name>
</geneLocation>
<keyword evidence="2" id="KW-0347">Helicase</keyword>
<keyword evidence="2" id="KW-0614">Plasmid</keyword>
<name>A0A890E5A5_ENTFL</name>
<accession>A0A890E5A5</accession>
<sequence length="69" mass="8141">MRKKFDYWGVPFSELFPNYHAPHTVECDCGERAKCIKSYCLYQCPTCGKKYTLSYGDYILIEEKGKKRC</sequence>
<gene>
    <name evidence="2" type="ORF">JG570_00405</name>
    <name evidence="1" type="ORF">JG581_00145</name>
</gene>
<reference evidence="2" key="1">
    <citation type="submission" date="2021-01" db="EMBL/GenBank/DDBJ databases">
        <title>Enterococcus faecalis.</title>
        <authorList>
            <person name="Du X."/>
            <person name="Wang N."/>
        </authorList>
    </citation>
    <scope>NUCLEOTIDE SEQUENCE</scope>
    <source>
        <strain evidence="2">T90-5</strain>
        <strain evidence="1">T90-6</strain>
        <plasmid evidence="2">pT90-5</plasmid>
        <plasmid evidence="1">pT90-6</plasmid>
    </source>
</reference>
<dbReference type="GO" id="GO:0004386">
    <property type="term" value="F:helicase activity"/>
    <property type="evidence" value="ECO:0007669"/>
    <property type="project" value="UniProtKB-KW"/>
</dbReference>
<keyword evidence="2" id="KW-0547">Nucleotide-binding</keyword>
<proteinExistence type="predicted"/>
<organism evidence="2">
    <name type="scientific">Enterococcus faecalis</name>
    <name type="common">Streptococcus faecalis</name>
    <dbReference type="NCBI Taxonomy" id="1351"/>
    <lineage>
        <taxon>Bacteria</taxon>
        <taxon>Bacillati</taxon>
        <taxon>Bacillota</taxon>
        <taxon>Bacilli</taxon>
        <taxon>Lactobacillales</taxon>
        <taxon>Enterococcaceae</taxon>
        <taxon>Enterococcus</taxon>
    </lineage>
</organism>
<dbReference type="AlphaFoldDB" id="A0A890E5A5"/>
<geneLocation type="plasmid" evidence="2">
    <name>pT90-5</name>
</geneLocation>